<dbReference type="PANTHER" id="PTHR39186">
    <property type="entry name" value="DUF2071 FAMILY PROTEIN"/>
    <property type="match status" value="1"/>
</dbReference>
<dbReference type="Pfam" id="PF09844">
    <property type="entry name" value="DUF2071"/>
    <property type="match status" value="1"/>
</dbReference>
<evidence type="ECO:0000313" key="2">
    <source>
        <dbReference type="Proteomes" id="UP000304382"/>
    </source>
</evidence>
<evidence type="ECO:0000313" key="1">
    <source>
        <dbReference type="EMBL" id="GCF12505.1"/>
    </source>
</evidence>
<dbReference type="OrthoDB" id="233478at2157"/>
<sequence length="242" mass="27312">MVLPLEMGWRQLLFENWPVDPNLMDAHLPASLEADRYDGAAWLSVVPFTNVAVRPKGCPRSLGIRLPEINVRTYVTHDGVPSVYFFSLDAQGLASVVGARLVHHLPYYYARISLEFCDGRVKFDSRRRHPGARPGRYTATYWPTDSPFQSTADSLAEFLVERYRFYTEAPDGSLRYTDVDHDTWTLYPASATVETDTLLRANGFARPDTDPVYYYSPGLDVVTSRSNRCEPSTKGAESESTN</sequence>
<dbReference type="Proteomes" id="UP000304382">
    <property type="component" value="Unassembled WGS sequence"/>
</dbReference>
<keyword evidence="2" id="KW-1185">Reference proteome</keyword>
<gene>
    <name evidence="1" type="ORF">Harman_04400</name>
</gene>
<dbReference type="AlphaFoldDB" id="A0A4C2EDC7"/>
<accession>A0A4C2EDC7</accession>
<organism evidence="1 2">
    <name type="scientific">Haloarcula mannanilytica</name>
    <dbReference type="NCBI Taxonomy" id="2509225"/>
    <lineage>
        <taxon>Archaea</taxon>
        <taxon>Methanobacteriati</taxon>
        <taxon>Methanobacteriota</taxon>
        <taxon>Stenosarchaea group</taxon>
        <taxon>Halobacteria</taxon>
        <taxon>Halobacteriales</taxon>
        <taxon>Haloarculaceae</taxon>
        <taxon>Haloarcula</taxon>
    </lineage>
</organism>
<dbReference type="InterPro" id="IPR023375">
    <property type="entry name" value="ADC_dom_sf"/>
</dbReference>
<protein>
    <recommendedName>
        <fullName evidence="3">DUF2071 domain-containing protein</fullName>
    </recommendedName>
</protein>
<comment type="caution">
    <text evidence="1">The sequence shown here is derived from an EMBL/GenBank/DDBJ whole genome shotgun (WGS) entry which is preliminary data.</text>
</comment>
<name>A0A4C2EDC7_9EURY</name>
<dbReference type="PANTHER" id="PTHR39186:SF1">
    <property type="entry name" value="DUF2071 DOMAIN-CONTAINING PROTEIN"/>
    <property type="match status" value="1"/>
</dbReference>
<dbReference type="InterPro" id="IPR018644">
    <property type="entry name" value="DUF2071"/>
</dbReference>
<dbReference type="RefSeq" id="WP_137682193.1">
    <property type="nucleotide sequence ID" value="NZ_BIXZ01000001.1"/>
</dbReference>
<dbReference type="SUPFAM" id="SSF160104">
    <property type="entry name" value="Acetoacetate decarboxylase-like"/>
    <property type="match status" value="1"/>
</dbReference>
<reference evidence="1 2" key="1">
    <citation type="submission" date="2019-02" db="EMBL/GenBank/DDBJ databases">
        <title>Haloarcula mannanilyticum sp. nov., a mannan degrading haloarchaeon isolated from commercial salt.</title>
        <authorList>
            <person name="Enomoto S."/>
            <person name="Shimane Y."/>
            <person name="Kamekura M."/>
            <person name="Ito T."/>
            <person name="Moriya O."/>
            <person name="Ihara K."/>
            <person name="Takahashi-Ando N."/>
            <person name="Fukushima Y."/>
            <person name="Yoshida Y."/>
            <person name="Usama R."/>
            <person name="Takai K."/>
            <person name="Minegishi H."/>
        </authorList>
    </citation>
    <scope>NUCLEOTIDE SEQUENCE [LARGE SCALE GENOMIC DNA]</scope>
    <source>
        <strain evidence="1 2">MD130-1</strain>
    </source>
</reference>
<dbReference type="EMBL" id="BIXZ01000001">
    <property type="protein sequence ID" value="GCF12505.1"/>
    <property type="molecule type" value="Genomic_DNA"/>
</dbReference>
<proteinExistence type="predicted"/>
<evidence type="ECO:0008006" key="3">
    <source>
        <dbReference type="Google" id="ProtNLM"/>
    </source>
</evidence>